<dbReference type="AlphaFoldDB" id="A0A150PFE6"/>
<feature type="compositionally biased region" description="Acidic residues" evidence="1">
    <location>
        <begin position="152"/>
        <end position="161"/>
    </location>
</feature>
<feature type="region of interest" description="Disordered" evidence="1">
    <location>
        <begin position="141"/>
        <end position="181"/>
    </location>
</feature>
<evidence type="ECO:0000313" key="2">
    <source>
        <dbReference type="EMBL" id="KYF54397.1"/>
    </source>
</evidence>
<evidence type="ECO:0000313" key="3">
    <source>
        <dbReference type="Proteomes" id="UP000075420"/>
    </source>
</evidence>
<feature type="region of interest" description="Disordered" evidence="1">
    <location>
        <begin position="59"/>
        <end position="89"/>
    </location>
</feature>
<reference evidence="2 3" key="1">
    <citation type="submission" date="2014-02" db="EMBL/GenBank/DDBJ databases">
        <title>The small core and large imbalanced accessory genome model reveals a collaborative survival strategy of Sorangium cellulosum strains in nature.</title>
        <authorList>
            <person name="Han K."/>
            <person name="Peng R."/>
            <person name="Blom J."/>
            <person name="Li Y.-Z."/>
        </authorList>
    </citation>
    <scope>NUCLEOTIDE SEQUENCE [LARGE SCALE GENOMIC DNA]</scope>
    <source>
        <strain evidence="2 3">So0157-25</strain>
    </source>
</reference>
<accession>A0A150PFE6</accession>
<sequence length="181" mass="19705">MDHLFNLLTELSIDPFKQAAQAVDRPAELRTHEERADLEQPGSPEVQAAIAGGAWSRCAFVLDPGPDPEKEEDEDSDPADLRNQSPHANLLTELSIDPFKQAAQAVDRLAELLTDEERAGLEQPGSPEVQAAIAGGAWSRCASIFDPGPDPEKEEDEDSDPADLRDQSPHAFQADQHHAAR</sequence>
<organism evidence="2 3">
    <name type="scientific">Sorangium cellulosum</name>
    <name type="common">Polyangium cellulosum</name>
    <dbReference type="NCBI Taxonomy" id="56"/>
    <lineage>
        <taxon>Bacteria</taxon>
        <taxon>Pseudomonadati</taxon>
        <taxon>Myxococcota</taxon>
        <taxon>Polyangia</taxon>
        <taxon>Polyangiales</taxon>
        <taxon>Polyangiaceae</taxon>
        <taxon>Sorangium</taxon>
    </lineage>
</organism>
<proteinExistence type="predicted"/>
<name>A0A150PFE6_SORCE</name>
<evidence type="ECO:0000256" key="1">
    <source>
        <dbReference type="SAM" id="MobiDB-lite"/>
    </source>
</evidence>
<dbReference type="EMBL" id="JELY01001854">
    <property type="protein sequence ID" value="KYF54397.1"/>
    <property type="molecule type" value="Genomic_DNA"/>
</dbReference>
<comment type="caution">
    <text evidence="2">The sequence shown here is derived from an EMBL/GenBank/DDBJ whole genome shotgun (WGS) entry which is preliminary data.</text>
</comment>
<gene>
    <name evidence="2" type="ORF">BE08_17845</name>
</gene>
<dbReference type="Proteomes" id="UP000075420">
    <property type="component" value="Unassembled WGS sequence"/>
</dbReference>
<feature type="compositionally biased region" description="Acidic residues" evidence="1">
    <location>
        <begin position="69"/>
        <end position="78"/>
    </location>
</feature>
<protein>
    <submittedName>
        <fullName evidence="2">Uncharacterized protein</fullName>
    </submittedName>
</protein>